<protein>
    <submittedName>
        <fullName evidence="1">Uncharacterized protein</fullName>
    </submittedName>
</protein>
<organism evidence="1">
    <name type="scientific">Arundo donax</name>
    <name type="common">Giant reed</name>
    <name type="synonym">Donax arundinaceus</name>
    <dbReference type="NCBI Taxonomy" id="35708"/>
    <lineage>
        <taxon>Eukaryota</taxon>
        <taxon>Viridiplantae</taxon>
        <taxon>Streptophyta</taxon>
        <taxon>Embryophyta</taxon>
        <taxon>Tracheophyta</taxon>
        <taxon>Spermatophyta</taxon>
        <taxon>Magnoliopsida</taxon>
        <taxon>Liliopsida</taxon>
        <taxon>Poales</taxon>
        <taxon>Poaceae</taxon>
        <taxon>PACMAD clade</taxon>
        <taxon>Arundinoideae</taxon>
        <taxon>Arundineae</taxon>
        <taxon>Arundo</taxon>
    </lineage>
</organism>
<reference evidence="1" key="2">
    <citation type="journal article" date="2015" name="Data Brief">
        <title>Shoot transcriptome of the giant reed, Arundo donax.</title>
        <authorList>
            <person name="Barrero R.A."/>
            <person name="Guerrero F.D."/>
            <person name="Moolhuijzen P."/>
            <person name="Goolsby J.A."/>
            <person name="Tidwell J."/>
            <person name="Bellgard S.E."/>
            <person name="Bellgard M.I."/>
        </authorList>
    </citation>
    <scope>NUCLEOTIDE SEQUENCE</scope>
    <source>
        <tissue evidence="1">Shoot tissue taken approximately 20 cm above the soil surface</tissue>
    </source>
</reference>
<reference evidence="1" key="1">
    <citation type="submission" date="2014-09" db="EMBL/GenBank/DDBJ databases">
        <authorList>
            <person name="Magalhaes I.L.F."/>
            <person name="Oliveira U."/>
            <person name="Santos F.R."/>
            <person name="Vidigal T.H.D.A."/>
            <person name="Brescovit A.D."/>
            <person name="Santos A.J."/>
        </authorList>
    </citation>
    <scope>NUCLEOTIDE SEQUENCE</scope>
    <source>
        <tissue evidence="1">Shoot tissue taken approximately 20 cm above the soil surface</tissue>
    </source>
</reference>
<name>A0A0A9HYR8_ARUDO</name>
<proteinExistence type="predicted"/>
<accession>A0A0A9HYR8</accession>
<evidence type="ECO:0000313" key="1">
    <source>
        <dbReference type="EMBL" id="JAE38043.1"/>
    </source>
</evidence>
<dbReference type="EMBL" id="GBRH01159853">
    <property type="protein sequence ID" value="JAE38043.1"/>
    <property type="molecule type" value="Transcribed_RNA"/>
</dbReference>
<dbReference type="AlphaFoldDB" id="A0A0A9HYR8"/>
<sequence length="22" mass="2524">MLVCKLQNNSYLCCSEGEQMTE</sequence>